<evidence type="ECO:0000313" key="2">
    <source>
        <dbReference type="EMBL" id="MFD2680932.1"/>
    </source>
</evidence>
<keyword evidence="3" id="KW-1185">Reference proteome</keyword>
<accession>A0ABW5RTP3</accession>
<dbReference type="RefSeq" id="WP_377934760.1">
    <property type="nucleotide sequence ID" value="NZ_JBHUMF010000021.1"/>
</dbReference>
<evidence type="ECO:0000259" key="1">
    <source>
        <dbReference type="Pfam" id="PF10057"/>
    </source>
</evidence>
<dbReference type="Pfam" id="PF10057">
    <property type="entry name" value="MpsC"/>
    <property type="match status" value="1"/>
</dbReference>
<protein>
    <submittedName>
        <fullName evidence="2">Na-translocating system protein MpsC family protein</fullName>
    </submittedName>
</protein>
<reference evidence="3" key="1">
    <citation type="journal article" date="2019" name="Int. J. Syst. Evol. Microbiol.">
        <title>The Global Catalogue of Microorganisms (GCM) 10K type strain sequencing project: providing services to taxonomists for standard genome sequencing and annotation.</title>
        <authorList>
            <consortium name="The Broad Institute Genomics Platform"/>
            <consortium name="The Broad Institute Genome Sequencing Center for Infectious Disease"/>
            <person name="Wu L."/>
            <person name="Ma J."/>
        </authorList>
    </citation>
    <scope>NUCLEOTIDE SEQUENCE [LARGE SCALE GENOMIC DNA]</scope>
    <source>
        <strain evidence="3">KCTC 3913</strain>
    </source>
</reference>
<proteinExistence type="predicted"/>
<evidence type="ECO:0000313" key="3">
    <source>
        <dbReference type="Proteomes" id="UP001597506"/>
    </source>
</evidence>
<feature type="domain" description="Na+-translocating membrane potential-generating system MpsC" evidence="1">
    <location>
        <begin position="13"/>
        <end position="108"/>
    </location>
</feature>
<dbReference type="InterPro" id="IPR018745">
    <property type="entry name" value="MpsC"/>
</dbReference>
<sequence length="235" mass="27714">MIKQPKQEDLLYLSSTFSKLLKRRFGKGPETCFVMFKGTRLYVYIRKFMTPAEEVLIGNNELNLAINFRSSVIGAVIEDFIPEVSKILDGEFRNFLHDWNYDANTGVVLLEKAHSDHEAKIDVFFEDTLFNLIEGVGSRYHRRPTSLKVVKFTQNICAVESKGVLLPLENLVYQRGNLDLLLYQVREIKRGYFKHKSLFEDLFNRLIEDMFIMWDYESDRNYIIFIFTKEEYLMS</sequence>
<gene>
    <name evidence="2" type="ORF">ACFSUL_09275</name>
</gene>
<organism evidence="2 3">
    <name type="scientific">Bacillus seohaeanensis</name>
    <dbReference type="NCBI Taxonomy" id="284580"/>
    <lineage>
        <taxon>Bacteria</taxon>
        <taxon>Bacillati</taxon>
        <taxon>Bacillota</taxon>
        <taxon>Bacilli</taxon>
        <taxon>Bacillales</taxon>
        <taxon>Bacillaceae</taxon>
        <taxon>Bacillus</taxon>
    </lineage>
</organism>
<dbReference type="Proteomes" id="UP001597506">
    <property type="component" value="Unassembled WGS sequence"/>
</dbReference>
<name>A0ABW5RTP3_9BACI</name>
<comment type="caution">
    <text evidence="2">The sequence shown here is derived from an EMBL/GenBank/DDBJ whole genome shotgun (WGS) entry which is preliminary data.</text>
</comment>
<dbReference type="EMBL" id="JBHUMF010000021">
    <property type="protein sequence ID" value="MFD2680932.1"/>
    <property type="molecule type" value="Genomic_DNA"/>
</dbReference>